<sequence length="458" mass="49397">MLSIPPLKENGLTRGAFNRNCVILANAEAFDKIPKAWIPRPDWWTTPLKPRPENYLKGLSLNPAKTIRMAVVDLVGKETLQMMIPNDLLNSKGGGLDIVVNCEDPEKQLELPTHKVDYSKWANVVGEKYAPAETELLKIKEPAEQLVKDSEAAVAEAERAASVQDVEAASAKASAALKSMQAIARQTVEYTIKNNDWLFIENNLDTFRQYNTARASLKSAELAADEKMAEDYKTKFDAAVKEASSANNVYIEPEKIVVKIDKVADKVQKDLEALKALKANPDSAPPLKLGKLDRRDVLKLKQLEATLLESQISATQKSLTKVAATQTQWARAARLARRGGAVGGGAAFTGSFAVGGYTISSGLVASEVSAAEVDAVLAEILPDVCTDAIGEAAPSLRPVTLPTGPAKIPVLARKRQAGGDTPELKRWRVAAVALLAQQAIKDALAEAVKQAQQDMGTK</sequence>
<dbReference type="EMBL" id="JH126405">
    <property type="protein sequence ID" value="EGX88832.1"/>
    <property type="molecule type" value="Genomic_DNA"/>
</dbReference>
<evidence type="ECO:0000313" key="2">
    <source>
        <dbReference type="Proteomes" id="UP000001610"/>
    </source>
</evidence>
<organism evidence="1 2">
    <name type="scientific">Cordyceps militaris (strain CM01)</name>
    <name type="common">Caterpillar fungus</name>
    <dbReference type="NCBI Taxonomy" id="983644"/>
    <lineage>
        <taxon>Eukaryota</taxon>
        <taxon>Fungi</taxon>
        <taxon>Dikarya</taxon>
        <taxon>Ascomycota</taxon>
        <taxon>Pezizomycotina</taxon>
        <taxon>Sordariomycetes</taxon>
        <taxon>Hypocreomycetidae</taxon>
        <taxon>Hypocreales</taxon>
        <taxon>Cordycipitaceae</taxon>
        <taxon>Cordyceps</taxon>
    </lineage>
</organism>
<dbReference type="RefSeq" id="XP_006674077.1">
    <property type="nucleotide sequence ID" value="XM_006674014.1"/>
</dbReference>
<gene>
    <name evidence="1" type="ORF">CCM_08878</name>
</gene>
<dbReference type="AlphaFoldDB" id="G3JSD3"/>
<dbReference type="KEGG" id="cmt:CCM_08878"/>
<dbReference type="HOGENOM" id="CLU_597179_0_0_1"/>
<accession>G3JSD3</accession>
<dbReference type="InterPro" id="IPR045564">
    <property type="entry name" value="DUF5910"/>
</dbReference>
<dbReference type="InParanoid" id="G3JSD3"/>
<evidence type="ECO:0000313" key="1">
    <source>
        <dbReference type="EMBL" id="EGX88832.1"/>
    </source>
</evidence>
<name>G3JSD3_CORMM</name>
<dbReference type="STRING" id="983644.G3JSD3"/>
<dbReference type="eggNOG" id="ENOG502RPZM">
    <property type="taxonomic scope" value="Eukaryota"/>
</dbReference>
<keyword evidence="2" id="KW-1185">Reference proteome</keyword>
<dbReference type="Pfam" id="PF19287">
    <property type="entry name" value="DUF5910"/>
    <property type="match status" value="1"/>
</dbReference>
<dbReference type="GeneID" id="18170883"/>
<dbReference type="VEuPathDB" id="FungiDB:CCM_08878"/>
<dbReference type="Proteomes" id="UP000001610">
    <property type="component" value="Unassembled WGS sequence"/>
</dbReference>
<protein>
    <submittedName>
        <fullName evidence="1">Uncharacterized protein</fullName>
    </submittedName>
</protein>
<dbReference type="OrthoDB" id="4868835at2759"/>
<reference evidence="1 2" key="1">
    <citation type="journal article" date="2011" name="Genome Biol.">
        <title>Genome sequence of the insect pathogenic fungus Cordyceps militaris, a valued traditional Chinese medicine.</title>
        <authorList>
            <person name="Zheng P."/>
            <person name="Xia Y."/>
            <person name="Xiao G."/>
            <person name="Xiong C."/>
            <person name="Hu X."/>
            <person name="Zhang S."/>
            <person name="Zheng H."/>
            <person name="Huang Y."/>
            <person name="Zhou Y."/>
            <person name="Wang S."/>
            <person name="Zhao G.P."/>
            <person name="Liu X."/>
            <person name="St Leger R.J."/>
            <person name="Wang C."/>
        </authorList>
    </citation>
    <scope>NUCLEOTIDE SEQUENCE [LARGE SCALE GENOMIC DNA]</scope>
    <source>
        <strain evidence="1 2">CM01</strain>
    </source>
</reference>
<proteinExistence type="predicted"/>